<dbReference type="GO" id="GO:0016787">
    <property type="term" value="F:hydrolase activity"/>
    <property type="evidence" value="ECO:0007669"/>
    <property type="project" value="UniProtKB-KW"/>
</dbReference>
<organism evidence="2 3">
    <name type="scientific">Sphingomonas vulcanisoli</name>
    <dbReference type="NCBI Taxonomy" id="1658060"/>
    <lineage>
        <taxon>Bacteria</taxon>
        <taxon>Pseudomonadati</taxon>
        <taxon>Pseudomonadota</taxon>
        <taxon>Alphaproteobacteria</taxon>
        <taxon>Sphingomonadales</taxon>
        <taxon>Sphingomonadaceae</taxon>
        <taxon>Sphingomonas</taxon>
    </lineage>
</organism>
<dbReference type="Pfam" id="PF00293">
    <property type="entry name" value="NUDIX"/>
    <property type="match status" value="1"/>
</dbReference>
<keyword evidence="2" id="KW-0378">Hydrolase</keyword>
<evidence type="ECO:0000313" key="3">
    <source>
        <dbReference type="Proteomes" id="UP000727456"/>
    </source>
</evidence>
<dbReference type="SUPFAM" id="SSF55811">
    <property type="entry name" value="Nudix"/>
    <property type="match status" value="1"/>
</dbReference>
<reference evidence="2 3" key="1">
    <citation type="submission" date="2020-03" db="EMBL/GenBank/DDBJ databases">
        <title>Genomic Encyclopedia of Type Strains, Phase III (KMG-III): the genomes of soil and plant-associated and newly described type strains.</title>
        <authorList>
            <person name="Whitman W."/>
        </authorList>
    </citation>
    <scope>NUCLEOTIDE SEQUENCE [LARGE SCALE GENOMIC DNA]</scope>
    <source>
        <strain evidence="2 3">CECT 8804</strain>
    </source>
</reference>
<accession>A0ABX0TXK2</accession>
<dbReference type="InterPro" id="IPR000086">
    <property type="entry name" value="NUDIX_hydrolase_dom"/>
</dbReference>
<sequence length="156" mass="17150">MINVDLLIQQDGKTLMIWREDPWGEGWHVPGGIIRYGEAAERRLAKVSEAELGVPVNPAAAPCALLQLHNSGRGHFISLVYRCELNVDSAHFAAISSSARGMSGQARWLKGMPEFIYPAHDIYRPLIEPANEETSSFGLNSVLVFSDKIVGYENAA</sequence>
<keyword evidence="3" id="KW-1185">Reference proteome</keyword>
<dbReference type="Proteomes" id="UP000727456">
    <property type="component" value="Unassembled WGS sequence"/>
</dbReference>
<name>A0ABX0TXK2_9SPHN</name>
<dbReference type="RefSeq" id="WP_167075084.1">
    <property type="nucleotide sequence ID" value="NZ_JAAOZC010000011.1"/>
</dbReference>
<dbReference type="EMBL" id="JAAOZC010000011">
    <property type="protein sequence ID" value="NIJ09449.1"/>
    <property type="molecule type" value="Genomic_DNA"/>
</dbReference>
<dbReference type="EC" id="3.6.1.-" evidence="2"/>
<proteinExistence type="predicted"/>
<evidence type="ECO:0000259" key="1">
    <source>
        <dbReference type="Pfam" id="PF00293"/>
    </source>
</evidence>
<evidence type="ECO:0000313" key="2">
    <source>
        <dbReference type="EMBL" id="NIJ09449.1"/>
    </source>
</evidence>
<dbReference type="Gene3D" id="3.90.79.10">
    <property type="entry name" value="Nucleoside Triphosphate Pyrophosphohydrolase"/>
    <property type="match status" value="1"/>
</dbReference>
<dbReference type="CDD" id="cd02883">
    <property type="entry name" value="NUDIX_Hydrolase"/>
    <property type="match status" value="1"/>
</dbReference>
<comment type="caution">
    <text evidence="2">The sequence shown here is derived from an EMBL/GenBank/DDBJ whole genome shotgun (WGS) entry which is preliminary data.</text>
</comment>
<dbReference type="InterPro" id="IPR015797">
    <property type="entry name" value="NUDIX_hydrolase-like_dom_sf"/>
</dbReference>
<feature type="domain" description="Nudix hydrolase" evidence="1">
    <location>
        <begin position="7"/>
        <end position="88"/>
    </location>
</feature>
<gene>
    <name evidence="2" type="ORF">FHS31_003081</name>
</gene>
<protein>
    <submittedName>
        <fullName evidence="2">Colanic acid biosynthesis protein WcaH</fullName>
        <ecNumber evidence="2">3.6.1.-</ecNumber>
    </submittedName>
</protein>